<evidence type="ECO:0000313" key="3">
    <source>
        <dbReference type="Proteomes" id="UP001595816"/>
    </source>
</evidence>
<accession>A0ABV8LY09</accession>
<keyword evidence="1" id="KW-1133">Transmembrane helix</keyword>
<organism evidence="2 3">
    <name type="scientific">Hamadaea flava</name>
    <dbReference type="NCBI Taxonomy" id="1742688"/>
    <lineage>
        <taxon>Bacteria</taxon>
        <taxon>Bacillati</taxon>
        <taxon>Actinomycetota</taxon>
        <taxon>Actinomycetes</taxon>
        <taxon>Micromonosporales</taxon>
        <taxon>Micromonosporaceae</taxon>
        <taxon>Hamadaea</taxon>
    </lineage>
</organism>
<dbReference type="Proteomes" id="UP001595816">
    <property type="component" value="Unassembled WGS sequence"/>
</dbReference>
<sequence length="156" mass="16174">MTIPQAPYTPPPPAKKGLFTLPRVLIGVGLVLALCCGGLAFGGYKLFDTVKDALAPARDAAVAFLDEVEDGDDAGAYAMFCEDMQATATQSQFTAGVEQRGRTKDHKITGVSVSTVNGVSTGTVTATLTEAGGGTRQTVIVMAKEAGTWKVCSNPF</sequence>
<proteinExistence type="predicted"/>
<evidence type="ECO:0000313" key="2">
    <source>
        <dbReference type="EMBL" id="MFC4135276.1"/>
    </source>
</evidence>
<comment type="caution">
    <text evidence="2">The sequence shown here is derived from an EMBL/GenBank/DDBJ whole genome shotgun (WGS) entry which is preliminary data.</text>
</comment>
<keyword evidence="3" id="KW-1185">Reference proteome</keyword>
<evidence type="ECO:0000256" key="1">
    <source>
        <dbReference type="SAM" id="Phobius"/>
    </source>
</evidence>
<name>A0ABV8LY09_9ACTN</name>
<keyword evidence="1" id="KW-0812">Transmembrane</keyword>
<protein>
    <submittedName>
        <fullName evidence="2">DUF4878 domain-containing protein</fullName>
    </submittedName>
</protein>
<dbReference type="EMBL" id="JBHSAY010000020">
    <property type="protein sequence ID" value="MFC4135276.1"/>
    <property type="molecule type" value="Genomic_DNA"/>
</dbReference>
<dbReference type="RefSeq" id="WP_253763150.1">
    <property type="nucleotide sequence ID" value="NZ_JAMZDZ010000001.1"/>
</dbReference>
<gene>
    <name evidence="2" type="ORF">ACFOZ4_32090</name>
</gene>
<feature type="transmembrane region" description="Helical" evidence="1">
    <location>
        <begin position="20"/>
        <end position="41"/>
    </location>
</feature>
<keyword evidence="1" id="KW-0472">Membrane</keyword>
<reference evidence="3" key="1">
    <citation type="journal article" date="2019" name="Int. J. Syst. Evol. Microbiol.">
        <title>The Global Catalogue of Microorganisms (GCM) 10K type strain sequencing project: providing services to taxonomists for standard genome sequencing and annotation.</title>
        <authorList>
            <consortium name="The Broad Institute Genomics Platform"/>
            <consortium name="The Broad Institute Genome Sequencing Center for Infectious Disease"/>
            <person name="Wu L."/>
            <person name="Ma J."/>
        </authorList>
    </citation>
    <scope>NUCLEOTIDE SEQUENCE [LARGE SCALE GENOMIC DNA]</scope>
    <source>
        <strain evidence="3">CGMCC 4.7289</strain>
    </source>
</reference>